<dbReference type="AlphaFoldDB" id="A0A6N7TYI2"/>
<name>A0A6N7TYI2_9BIFI</name>
<gene>
    <name evidence="1" type="ORF">GKC41_08580</name>
</gene>
<evidence type="ECO:0000313" key="1">
    <source>
        <dbReference type="EMBL" id="MSD91693.1"/>
    </source>
</evidence>
<accession>A0A6N7TYI2</accession>
<dbReference type="EMBL" id="WKKW01000009">
    <property type="protein sequence ID" value="MSD91693.1"/>
    <property type="molecule type" value="Genomic_DNA"/>
</dbReference>
<sequence>MAGEEVSPEDRARVERMAGSVIDQLLAGQRVTLIDEDSPRGRYLHALIEQRRQEHLIDIGRSMGHLA</sequence>
<protein>
    <submittedName>
        <fullName evidence="1">Uncharacterized protein</fullName>
    </submittedName>
</protein>
<comment type="caution">
    <text evidence="1">The sequence shown here is derived from an EMBL/GenBank/DDBJ whole genome shotgun (WGS) entry which is preliminary data.</text>
</comment>
<dbReference type="OrthoDB" id="9913974at2"/>
<proteinExistence type="predicted"/>
<evidence type="ECO:0000313" key="2">
    <source>
        <dbReference type="Proteomes" id="UP000436357"/>
    </source>
</evidence>
<organism evidence="1 2">
    <name type="scientific">Bifidobacterium asteroides</name>
    <dbReference type="NCBI Taxonomy" id="1684"/>
    <lineage>
        <taxon>Bacteria</taxon>
        <taxon>Bacillati</taxon>
        <taxon>Actinomycetota</taxon>
        <taxon>Actinomycetes</taxon>
        <taxon>Bifidobacteriales</taxon>
        <taxon>Bifidobacteriaceae</taxon>
        <taxon>Bifidobacterium</taxon>
    </lineage>
</organism>
<dbReference type="RefSeq" id="WP_154313840.1">
    <property type="nucleotide sequence ID" value="NZ_WKKW01000009.1"/>
</dbReference>
<reference evidence="1 2" key="1">
    <citation type="submission" date="2019-11" db="EMBL/GenBank/DDBJ databases">
        <title>Draft Genome Sequence of Plant Growth-Promoting Rhizosphere-Associated Bacteria.</title>
        <authorList>
            <person name="Vasilyev I.Y."/>
            <person name="Radchenko V."/>
            <person name="Ilnitskaya E.V."/>
        </authorList>
    </citation>
    <scope>NUCLEOTIDE SEQUENCE [LARGE SCALE GENOMIC DNA]</scope>
    <source>
        <strain evidence="1 2">VRA_9sq_n</strain>
    </source>
</reference>
<dbReference type="Proteomes" id="UP000436357">
    <property type="component" value="Unassembled WGS sequence"/>
</dbReference>